<evidence type="ECO:0000256" key="4">
    <source>
        <dbReference type="ARBA" id="ARBA00022989"/>
    </source>
</evidence>
<evidence type="ECO:0000256" key="5">
    <source>
        <dbReference type="ARBA" id="ARBA00023136"/>
    </source>
</evidence>
<feature type="domain" description="Cardiolipin synthase N-terminal" evidence="8">
    <location>
        <begin position="23"/>
        <end position="64"/>
    </location>
</feature>
<organism evidence="9 10">
    <name type="scientific">Polymorphospora rubra</name>
    <dbReference type="NCBI Taxonomy" id="338584"/>
    <lineage>
        <taxon>Bacteria</taxon>
        <taxon>Bacillati</taxon>
        <taxon>Actinomycetota</taxon>
        <taxon>Actinomycetes</taxon>
        <taxon>Micromonosporales</taxon>
        <taxon>Micromonosporaceae</taxon>
        <taxon>Polymorphospora</taxon>
    </lineage>
</organism>
<name>A0A810MTD0_9ACTN</name>
<accession>A0A810MTD0</accession>
<feature type="transmembrane region" description="Helical" evidence="7">
    <location>
        <begin position="12"/>
        <end position="32"/>
    </location>
</feature>
<keyword evidence="10" id="KW-1185">Reference proteome</keyword>
<dbReference type="KEGG" id="pry:Prubr_03100"/>
<dbReference type="AlphaFoldDB" id="A0A810MTD0"/>
<gene>
    <name evidence="9" type="ORF">Prubr_03100</name>
</gene>
<reference evidence="9" key="1">
    <citation type="submission" date="2020-08" db="EMBL/GenBank/DDBJ databases">
        <title>Whole genome shotgun sequence of Polymorphospora rubra NBRC 101157.</title>
        <authorList>
            <person name="Komaki H."/>
            <person name="Tamura T."/>
        </authorList>
    </citation>
    <scope>NUCLEOTIDE SEQUENCE</scope>
    <source>
        <strain evidence="9">NBRC 101157</strain>
    </source>
</reference>
<dbReference type="EMBL" id="AP023359">
    <property type="protein sequence ID" value="BCJ63289.1"/>
    <property type="molecule type" value="Genomic_DNA"/>
</dbReference>
<evidence type="ECO:0000313" key="9">
    <source>
        <dbReference type="EMBL" id="BCJ63289.1"/>
    </source>
</evidence>
<evidence type="ECO:0000256" key="1">
    <source>
        <dbReference type="ARBA" id="ARBA00004651"/>
    </source>
</evidence>
<keyword evidence="3 7" id="KW-0812">Transmembrane</keyword>
<evidence type="ECO:0000256" key="3">
    <source>
        <dbReference type="ARBA" id="ARBA00022692"/>
    </source>
</evidence>
<evidence type="ECO:0000256" key="7">
    <source>
        <dbReference type="SAM" id="Phobius"/>
    </source>
</evidence>
<feature type="region of interest" description="Disordered" evidence="6">
    <location>
        <begin position="73"/>
        <end position="92"/>
    </location>
</feature>
<evidence type="ECO:0000259" key="8">
    <source>
        <dbReference type="Pfam" id="PF13396"/>
    </source>
</evidence>
<dbReference type="GO" id="GO:0005886">
    <property type="term" value="C:plasma membrane"/>
    <property type="evidence" value="ECO:0007669"/>
    <property type="project" value="UniProtKB-SubCell"/>
</dbReference>
<sequence length="180" mass="19190">MSEGIGFWEAFWLLIIFIPLLLVWGFAIVDIFRRSDMSGLAKAFWMVAVVLMPFVGTLLYLLFRPARETAAAAGPAPADPVRHPDDGPQYAPQNRAEQLRLLADLHDRGKLSDPEFSAEKARLAAVPVAGADPNGGLLTRPTIATTRMAAPELSKDGMPAGTPANGSAPAEPPMADSAKA</sequence>
<evidence type="ECO:0000313" key="10">
    <source>
        <dbReference type="Proteomes" id="UP000680866"/>
    </source>
</evidence>
<keyword evidence="4 7" id="KW-1133">Transmembrane helix</keyword>
<feature type="region of interest" description="Disordered" evidence="6">
    <location>
        <begin position="153"/>
        <end position="180"/>
    </location>
</feature>
<dbReference type="InterPro" id="IPR027379">
    <property type="entry name" value="CLS_N"/>
</dbReference>
<protein>
    <recommendedName>
        <fullName evidence="8">Cardiolipin synthase N-terminal domain-containing protein</fullName>
    </recommendedName>
</protein>
<dbReference type="Proteomes" id="UP000680866">
    <property type="component" value="Chromosome"/>
</dbReference>
<dbReference type="Pfam" id="PF13396">
    <property type="entry name" value="PLDc_N"/>
    <property type="match status" value="1"/>
</dbReference>
<evidence type="ECO:0000256" key="6">
    <source>
        <dbReference type="SAM" id="MobiDB-lite"/>
    </source>
</evidence>
<evidence type="ECO:0000256" key="2">
    <source>
        <dbReference type="ARBA" id="ARBA00022475"/>
    </source>
</evidence>
<dbReference type="RefSeq" id="WP_212820885.1">
    <property type="nucleotide sequence ID" value="NZ_AP023359.1"/>
</dbReference>
<proteinExistence type="predicted"/>
<keyword evidence="5 7" id="KW-0472">Membrane</keyword>
<feature type="transmembrane region" description="Helical" evidence="7">
    <location>
        <begin position="44"/>
        <end position="63"/>
    </location>
</feature>
<keyword evidence="2" id="KW-1003">Cell membrane</keyword>
<comment type="subcellular location">
    <subcellularLocation>
        <location evidence="1">Cell membrane</location>
        <topology evidence="1">Multi-pass membrane protein</topology>
    </subcellularLocation>
</comment>